<dbReference type="SUPFAM" id="SSF56436">
    <property type="entry name" value="C-type lectin-like"/>
    <property type="match status" value="2"/>
</dbReference>
<dbReference type="Gene3D" id="3.10.100.10">
    <property type="entry name" value="Mannose-Binding Protein A, subunit A"/>
    <property type="match status" value="2"/>
</dbReference>
<accession>A0A914CYM6</accession>
<evidence type="ECO:0000259" key="1">
    <source>
        <dbReference type="PROSITE" id="PS50041"/>
    </source>
</evidence>
<feature type="domain" description="C-type lectin" evidence="1">
    <location>
        <begin position="19"/>
        <end position="77"/>
    </location>
</feature>
<dbReference type="InterPro" id="IPR050111">
    <property type="entry name" value="C-type_lectin/snaclec_domain"/>
</dbReference>
<dbReference type="InterPro" id="IPR001304">
    <property type="entry name" value="C-type_lectin-like"/>
</dbReference>
<reference evidence="3" key="1">
    <citation type="submission" date="2022-11" db="UniProtKB">
        <authorList>
            <consortium name="WormBaseParasite"/>
        </authorList>
    </citation>
    <scope>IDENTIFICATION</scope>
</reference>
<dbReference type="PROSITE" id="PS50041">
    <property type="entry name" value="C_TYPE_LECTIN_2"/>
    <property type="match status" value="2"/>
</dbReference>
<dbReference type="SMART" id="SM00034">
    <property type="entry name" value="CLECT"/>
    <property type="match status" value="1"/>
</dbReference>
<proteinExistence type="predicted"/>
<dbReference type="InterPro" id="IPR016186">
    <property type="entry name" value="C-type_lectin-like/link_sf"/>
</dbReference>
<evidence type="ECO:0000313" key="2">
    <source>
        <dbReference type="Proteomes" id="UP000887540"/>
    </source>
</evidence>
<protein>
    <submittedName>
        <fullName evidence="3">C-type lectin domain-containing protein</fullName>
    </submittedName>
</protein>
<evidence type="ECO:0000313" key="3">
    <source>
        <dbReference type="WBParaSite" id="ACRNAN_scaffold15332.g23542.t1"/>
    </source>
</evidence>
<dbReference type="Proteomes" id="UP000887540">
    <property type="component" value="Unplaced"/>
</dbReference>
<dbReference type="AlphaFoldDB" id="A0A914CYM6"/>
<dbReference type="InterPro" id="IPR016187">
    <property type="entry name" value="CTDL_fold"/>
</dbReference>
<dbReference type="Pfam" id="PF00059">
    <property type="entry name" value="Lectin_C"/>
    <property type="match status" value="1"/>
</dbReference>
<feature type="domain" description="C-type lectin" evidence="1">
    <location>
        <begin position="91"/>
        <end position="188"/>
    </location>
</feature>
<keyword evidence="2" id="KW-1185">Reference proteome</keyword>
<sequence>MFSFGSLARCPDGFIAGLDGMKCYRVFEIKLPYSEAYEFCQNLNLNGNTLASIHSACENDFIKSLLPPNLDPYYAYWFIGGQSTKSEVQIDAWEYCRNLHLNGSSLISIHNAFENKFIENLLSINNTYYYVDYWLGGVSIANNSWFDGFAWYWEDGSDFNYQNFGNPDDQYPQALSEAIQISTNGVWSRSVLADYDDNNAPFICQVSATK</sequence>
<dbReference type="CDD" id="cd00037">
    <property type="entry name" value="CLECT"/>
    <property type="match status" value="2"/>
</dbReference>
<organism evidence="2 3">
    <name type="scientific">Acrobeloides nanus</name>
    <dbReference type="NCBI Taxonomy" id="290746"/>
    <lineage>
        <taxon>Eukaryota</taxon>
        <taxon>Metazoa</taxon>
        <taxon>Ecdysozoa</taxon>
        <taxon>Nematoda</taxon>
        <taxon>Chromadorea</taxon>
        <taxon>Rhabditida</taxon>
        <taxon>Tylenchina</taxon>
        <taxon>Cephalobomorpha</taxon>
        <taxon>Cephaloboidea</taxon>
        <taxon>Cephalobidae</taxon>
        <taxon>Acrobeloides</taxon>
    </lineage>
</organism>
<dbReference type="WBParaSite" id="ACRNAN_scaffold15332.g23542.t1">
    <property type="protein sequence ID" value="ACRNAN_scaffold15332.g23542.t1"/>
    <property type="gene ID" value="ACRNAN_scaffold15332.g23542"/>
</dbReference>
<name>A0A914CYM6_9BILA</name>
<dbReference type="PANTHER" id="PTHR22803">
    <property type="entry name" value="MANNOSE, PHOSPHOLIPASE, LECTIN RECEPTOR RELATED"/>
    <property type="match status" value="1"/>
</dbReference>